<protein>
    <submittedName>
        <fullName evidence="2">Uma2 family endonuclease</fullName>
    </submittedName>
</protein>
<keyword evidence="3" id="KW-1185">Reference proteome</keyword>
<dbReference type="InterPro" id="IPR011335">
    <property type="entry name" value="Restrct_endonuc-II-like"/>
</dbReference>
<dbReference type="InterPro" id="IPR012296">
    <property type="entry name" value="Nuclease_put_TT1808"/>
</dbReference>
<evidence type="ECO:0000313" key="3">
    <source>
        <dbReference type="Proteomes" id="UP001499990"/>
    </source>
</evidence>
<name>A0ABP6SF36_9ACTN</name>
<dbReference type="Gene3D" id="3.90.1570.10">
    <property type="entry name" value="tt1808, chain A"/>
    <property type="match status" value="1"/>
</dbReference>
<dbReference type="Proteomes" id="UP001499990">
    <property type="component" value="Unassembled WGS sequence"/>
</dbReference>
<reference evidence="3" key="1">
    <citation type="journal article" date="2019" name="Int. J. Syst. Evol. Microbiol.">
        <title>The Global Catalogue of Microorganisms (GCM) 10K type strain sequencing project: providing services to taxonomists for standard genome sequencing and annotation.</title>
        <authorList>
            <consortium name="The Broad Institute Genomics Platform"/>
            <consortium name="The Broad Institute Genome Sequencing Center for Infectious Disease"/>
            <person name="Wu L."/>
            <person name="Ma J."/>
        </authorList>
    </citation>
    <scope>NUCLEOTIDE SEQUENCE [LARGE SCALE GENOMIC DNA]</scope>
    <source>
        <strain evidence="3">JCM 9651</strain>
    </source>
</reference>
<dbReference type="PANTHER" id="PTHR35400:SF3">
    <property type="entry name" value="SLL1072 PROTEIN"/>
    <property type="match status" value="1"/>
</dbReference>
<sequence>MTATLPEADVAAAEHKSLREVAHELPVPEGFRVEIIGGVIIVSPSPTGKHGRVVWRLVDMLLPKLPEGYGIETNLGVDKRAGADDYAIPDLFVAPEEVLDTASTEILPEAVILVAEVVSQSSQTTDRVAKLKQYAESGIPVYLLVDPHAGEITVFSDPAMATGEYRARHTVPWGDILALPGPLGAEIDSACFPSLQGWTRP</sequence>
<dbReference type="RefSeq" id="WP_345039759.1">
    <property type="nucleotide sequence ID" value="NZ_BAAAYL010000001.1"/>
</dbReference>
<dbReference type="PANTHER" id="PTHR35400">
    <property type="entry name" value="SLR1083 PROTEIN"/>
    <property type="match status" value="1"/>
</dbReference>
<accession>A0ABP6SF36</accession>
<dbReference type="SUPFAM" id="SSF52980">
    <property type="entry name" value="Restriction endonuclease-like"/>
    <property type="match status" value="1"/>
</dbReference>
<dbReference type="InterPro" id="IPR008538">
    <property type="entry name" value="Uma2"/>
</dbReference>
<evidence type="ECO:0000313" key="2">
    <source>
        <dbReference type="EMBL" id="GAA3375028.1"/>
    </source>
</evidence>
<evidence type="ECO:0000259" key="1">
    <source>
        <dbReference type="Pfam" id="PF05685"/>
    </source>
</evidence>
<proteinExistence type="predicted"/>
<dbReference type="CDD" id="cd06260">
    <property type="entry name" value="DUF820-like"/>
    <property type="match status" value="1"/>
</dbReference>
<keyword evidence="2" id="KW-0378">Hydrolase</keyword>
<dbReference type="EMBL" id="BAAAYL010000001">
    <property type="protein sequence ID" value="GAA3375028.1"/>
    <property type="molecule type" value="Genomic_DNA"/>
</dbReference>
<keyword evidence="2" id="KW-0540">Nuclease</keyword>
<comment type="caution">
    <text evidence="2">The sequence shown here is derived from an EMBL/GenBank/DDBJ whole genome shotgun (WGS) entry which is preliminary data.</text>
</comment>
<dbReference type="Pfam" id="PF05685">
    <property type="entry name" value="Uma2"/>
    <property type="match status" value="1"/>
</dbReference>
<organism evidence="2 3">
    <name type="scientific">Streptomyces sannanensis</name>
    <dbReference type="NCBI Taxonomy" id="285536"/>
    <lineage>
        <taxon>Bacteria</taxon>
        <taxon>Bacillati</taxon>
        <taxon>Actinomycetota</taxon>
        <taxon>Actinomycetes</taxon>
        <taxon>Kitasatosporales</taxon>
        <taxon>Streptomycetaceae</taxon>
        <taxon>Streptomyces</taxon>
    </lineage>
</organism>
<keyword evidence="2" id="KW-0255">Endonuclease</keyword>
<dbReference type="GO" id="GO:0004519">
    <property type="term" value="F:endonuclease activity"/>
    <property type="evidence" value="ECO:0007669"/>
    <property type="project" value="UniProtKB-KW"/>
</dbReference>
<gene>
    <name evidence="2" type="ORF">GCM10020367_41210</name>
</gene>
<feature type="domain" description="Putative restriction endonuclease" evidence="1">
    <location>
        <begin position="23"/>
        <end position="181"/>
    </location>
</feature>